<gene>
    <name evidence="1" type="ORF">HCR76_17020</name>
</gene>
<sequence length="185" mass="20368">MHTTAPLWLTSLTRSEARPRSADELAYRGPTAPLRIVVLDGTPTTEVFDVAAAPHEIAIAEQHEWAAAFAELPPRVVGIFERRAADQCLADKAPLPSWVQRDIVEWTDAGFTPSLYRDLVSALRELEQHPSHPSRDTDPAAHHRLRASHWAEWAQLVAGDADPVIEAQVVLDGLRPVAVRRSAAS</sequence>
<dbReference type="EMBL" id="CP061169">
    <property type="protein sequence ID" value="QPZ38457.1"/>
    <property type="molecule type" value="Genomic_DNA"/>
</dbReference>
<proteinExistence type="predicted"/>
<name>A0ABX6YI59_9MICO</name>
<dbReference type="RefSeq" id="WP_166986434.1">
    <property type="nucleotide sequence ID" value="NZ_CP061169.1"/>
</dbReference>
<protein>
    <submittedName>
        <fullName evidence="1">Uncharacterized protein</fullName>
    </submittedName>
</protein>
<keyword evidence="2" id="KW-1185">Reference proteome</keyword>
<evidence type="ECO:0000313" key="2">
    <source>
        <dbReference type="Proteomes" id="UP000662814"/>
    </source>
</evidence>
<organism evidence="1 2">
    <name type="scientific">Paramicrobacterium chengjingii</name>
    <dbReference type="NCBI Taxonomy" id="2769067"/>
    <lineage>
        <taxon>Bacteria</taxon>
        <taxon>Bacillati</taxon>
        <taxon>Actinomycetota</taxon>
        <taxon>Actinomycetes</taxon>
        <taxon>Micrococcales</taxon>
        <taxon>Microbacteriaceae</taxon>
        <taxon>Paramicrobacterium</taxon>
    </lineage>
</organism>
<accession>A0ABX6YI59</accession>
<evidence type="ECO:0000313" key="1">
    <source>
        <dbReference type="EMBL" id="QPZ38457.1"/>
    </source>
</evidence>
<reference evidence="1 2" key="1">
    <citation type="submission" date="2020-12" db="EMBL/GenBank/DDBJ databases">
        <title>Microbacterium sp. HY060.</title>
        <authorList>
            <person name="Zhou J."/>
        </authorList>
    </citation>
    <scope>NUCLEOTIDE SEQUENCE [LARGE SCALE GENOMIC DNA]</scope>
    <source>
        <strain evidence="1 2">HY60</strain>
    </source>
</reference>
<dbReference type="Proteomes" id="UP000662814">
    <property type="component" value="Chromosome"/>
</dbReference>